<dbReference type="AlphaFoldDB" id="A0A6J4IAD9"/>
<reference evidence="1" key="1">
    <citation type="submission" date="2020-02" db="EMBL/GenBank/DDBJ databases">
        <authorList>
            <person name="Meier V. D."/>
        </authorList>
    </citation>
    <scope>NUCLEOTIDE SEQUENCE</scope>
    <source>
        <strain evidence="1">AVDCRST_MAG76</strain>
    </source>
</reference>
<dbReference type="SUPFAM" id="SSF52540">
    <property type="entry name" value="P-loop containing nucleoside triphosphate hydrolases"/>
    <property type="match status" value="1"/>
</dbReference>
<evidence type="ECO:0000313" key="1">
    <source>
        <dbReference type="EMBL" id="CAA9244732.1"/>
    </source>
</evidence>
<name>A0A6J4IAD9_9ACTN</name>
<evidence type="ECO:0008006" key="2">
    <source>
        <dbReference type="Google" id="ProtNLM"/>
    </source>
</evidence>
<accession>A0A6J4IAD9</accession>
<dbReference type="EMBL" id="CADCSZ010000119">
    <property type="protein sequence ID" value="CAA9244732.1"/>
    <property type="molecule type" value="Genomic_DNA"/>
</dbReference>
<sequence length="220" mass="24824">MPRASEQARVRYNCTVPTAPASGPGGGKIFCLGLTKTGTTSLHHALQALGFRSLHWGPDDEANGGTRMYLEVLRAKQEGRRLLDHIGDDYDAYSDIETLSKSFDLADVQYPGSRFILTVRDVEVWLDSRRRHVERNQRQKAEGTYAGAGSSLRIDVDAWRREWDEHVGRVLSHFTSRPDDLLVMDVTAGDGYERLAPFLDRQVPPTPFPRENVNVEHLTY</sequence>
<protein>
    <recommendedName>
        <fullName evidence="2">Sulfotransferase family protein</fullName>
    </recommendedName>
</protein>
<organism evidence="1">
    <name type="scientific">uncultured Acidimicrobiales bacterium</name>
    <dbReference type="NCBI Taxonomy" id="310071"/>
    <lineage>
        <taxon>Bacteria</taxon>
        <taxon>Bacillati</taxon>
        <taxon>Actinomycetota</taxon>
        <taxon>Acidimicrobiia</taxon>
        <taxon>Acidimicrobiales</taxon>
        <taxon>environmental samples</taxon>
    </lineage>
</organism>
<dbReference type="InterPro" id="IPR040632">
    <property type="entry name" value="Sulfotransfer_4"/>
</dbReference>
<proteinExistence type="predicted"/>
<dbReference type="Pfam" id="PF17784">
    <property type="entry name" value="Sulfotransfer_4"/>
    <property type="match status" value="1"/>
</dbReference>
<dbReference type="InterPro" id="IPR027417">
    <property type="entry name" value="P-loop_NTPase"/>
</dbReference>
<dbReference type="PANTHER" id="PTHR36978:SF4">
    <property type="entry name" value="P-LOOP CONTAINING NUCLEOSIDE TRIPHOSPHATE HYDROLASE PROTEIN"/>
    <property type="match status" value="1"/>
</dbReference>
<dbReference type="Gene3D" id="3.40.50.300">
    <property type="entry name" value="P-loop containing nucleotide triphosphate hydrolases"/>
    <property type="match status" value="1"/>
</dbReference>
<dbReference type="PANTHER" id="PTHR36978">
    <property type="entry name" value="P-LOOP CONTAINING NUCLEOTIDE TRIPHOSPHATE HYDROLASE"/>
    <property type="match status" value="1"/>
</dbReference>
<gene>
    <name evidence="1" type="ORF">AVDCRST_MAG76-1970</name>
</gene>